<name>A0A450WGB0_9GAMM</name>
<dbReference type="SUPFAM" id="SSF52540">
    <property type="entry name" value="P-loop containing nucleoside triphosphate hydrolases"/>
    <property type="match status" value="1"/>
</dbReference>
<dbReference type="InterPro" id="IPR036640">
    <property type="entry name" value="ABC1_TM_sf"/>
</dbReference>
<feature type="transmembrane region" description="Helical" evidence="7">
    <location>
        <begin position="80"/>
        <end position="103"/>
    </location>
</feature>
<protein>
    <submittedName>
        <fullName evidence="10">ATP-binding cassette, subfamily C</fullName>
    </submittedName>
</protein>
<dbReference type="Gene3D" id="1.20.1560.10">
    <property type="entry name" value="ABC transporter type 1, transmembrane domain"/>
    <property type="match status" value="1"/>
</dbReference>
<dbReference type="InterPro" id="IPR003439">
    <property type="entry name" value="ABC_transporter-like_ATP-bd"/>
</dbReference>
<feature type="transmembrane region" description="Helical" evidence="7">
    <location>
        <begin position="33"/>
        <end position="53"/>
    </location>
</feature>
<proteinExistence type="predicted"/>
<evidence type="ECO:0000256" key="4">
    <source>
        <dbReference type="ARBA" id="ARBA00022840"/>
    </source>
</evidence>
<keyword evidence="5 7" id="KW-1133">Transmembrane helix</keyword>
<dbReference type="CDD" id="cd07346">
    <property type="entry name" value="ABC_6TM_exporters"/>
    <property type="match status" value="1"/>
</dbReference>
<dbReference type="PROSITE" id="PS50929">
    <property type="entry name" value="ABC_TM1F"/>
    <property type="match status" value="1"/>
</dbReference>
<organism evidence="10">
    <name type="scientific">Candidatus Kentrum sp. LPFa</name>
    <dbReference type="NCBI Taxonomy" id="2126335"/>
    <lineage>
        <taxon>Bacteria</taxon>
        <taxon>Pseudomonadati</taxon>
        <taxon>Pseudomonadota</taxon>
        <taxon>Gammaproteobacteria</taxon>
        <taxon>Candidatus Kentrum</taxon>
    </lineage>
</organism>
<evidence type="ECO:0000256" key="5">
    <source>
        <dbReference type="ARBA" id="ARBA00022989"/>
    </source>
</evidence>
<dbReference type="InterPro" id="IPR017871">
    <property type="entry name" value="ABC_transporter-like_CS"/>
</dbReference>
<dbReference type="EMBL" id="CAADFK010000089">
    <property type="protein sequence ID" value="VFK16116.1"/>
    <property type="molecule type" value="Genomic_DNA"/>
</dbReference>
<keyword evidence="3" id="KW-0547">Nucleotide-binding</keyword>
<reference evidence="10" key="1">
    <citation type="submission" date="2019-02" db="EMBL/GenBank/DDBJ databases">
        <authorList>
            <person name="Gruber-Vodicka R. H."/>
            <person name="Seah K. B. B."/>
        </authorList>
    </citation>
    <scope>NUCLEOTIDE SEQUENCE</scope>
    <source>
        <strain evidence="10">BECK_S313</strain>
    </source>
</reference>
<dbReference type="Pfam" id="PF00664">
    <property type="entry name" value="ABC_membrane"/>
    <property type="match status" value="1"/>
</dbReference>
<dbReference type="GO" id="GO:0034040">
    <property type="term" value="F:ATPase-coupled lipid transmembrane transporter activity"/>
    <property type="evidence" value="ECO:0007669"/>
    <property type="project" value="TreeGrafter"/>
</dbReference>
<feature type="transmembrane region" description="Helical" evidence="7">
    <location>
        <begin position="188"/>
        <end position="205"/>
    </location>
</feature>
<feature type="domain" description="ABC transporter" evidence="8">
    <location>
        <begin position="366"/>
        <end position="599"/>
    </location>
</feature>
<comment type="subcellular location">
    <subcellularLocation>
        <location evidence="1">Cell membrane</location>
        <topology evidence="1">Multi-pass membrane protein</topology>
    </subcellularLocation>
</comment>
<sequence>MNSSSTSSSSRYTWRYIIGIALRHRRELVSAHIFAVCAMLTTIPIPLLMPLMVDEVLLAQPGSATAFIGGWFPDAWHGPVLYIVVVLVATICLRLAALGFGVWQLKEFSTIAKDITYRIRRELLLRLSRTSMAEYETMGSGAVGSLLVVDLEVVDKFIGTTVEKFIISVLMLIGIGAVLLWMHWPLALFILCINPLVIYFTVLLGKQVKGLKQHENATFEHFQVALAETLNGILEIRAANREKDYFRRVIRRAREVRDGATVFAWKSDTANRLSFLVFVIGFDVFRAIIMLLVVFSDLTIGEMMAVFGYLWFMMDPVQKVLNIQYAYFEARAALGRINRLLDLELEPRYPHNLNPFACRQQPTVSIRVEDLCFSYGDGPLVLDHLSLSIAQGEKVALVGASGGGKSTLVQVLLGLYPPKSGAVLFNGIPVTEIGLDVARQHVAVVLQHPVLFNDTVRNNLSLGKTQPDATLWRALEIAQLKADVEAMNDGLDNLVGHQGVRLSGGQRQRLAVARMILADPKVVIMDEATSALDTETESRLHQAMGAFLRKRTTLIIAHRLSAVKQADRVYVFDAGRIVEEGRHTELLQVDGIYSKLYGKRQRP</sequence>
<feature type="domain" description="ABC transmembrane type-1" evidence="9">
    <location>
        <begin position="33"/>
        <end position="322"/>
    </location>
</feature>
<evidence type="ECO:0000259" key="9">
    <source>
        <dbReference type="PROSITE" id="PS50929"/>
    </source>
</evidence>
<feature type="transmembrane region" description="Helical" evidence="7">
    <location>
        <begin position="273"/>
        <end position="295"/>
    </location>
</feature>
<dbReference type="PANTHER" id="PTHR24221:SF233">
    <property type="entry name" value="ATP-BINDING_PERMEASE FUSION ABC TRANSPORTER-RELATED"/>
    <property type="match status" value="1"/>
</dbReference>
<dbReference type="SUPFAM" id="SSF90123">
    <property type="entry name" value="ABC transporter transmembrane region"/>
    <property type="match status" value="1"/>
</dbReference>
<dbReference type="InterPro" id="IPR027417">
    <property type="entry name" value="P-loop_NTPase"/>
</dbReference>
<dbReference type="GO" id="GO:0140359">
    <property type="term" value="F:ABC-type transporter activity"/>
    <property type="evidence" value="ECO:0007669"/>
    <property type="project" value="InterPro"/>
</dbReference>
<dbReference type="PROSITE" id="PS50893">
    <property type="entry name" value="ABC_TRANSPORTER_2"/>
    <property type="match status" value="1"/>
</dbReference>
<evidence type="ECO:0000256" key="2">
    <source>
        <dbReference type="ARBA" id="ARBA00022692"/>
    </source>
</evidence>
<dbReference type="FunFam" id="3.40.50.300:FF:001492">
    <property type="entry name" value="ABC transporter ATP-binding protein/permease"/>
    <property type="match status" value="1"/>
</dbReference>
<dbReference type="GO" id="GO:0005524">
    <property type="term" value="F:ATP binding"/>
    <property type="evidence" value="ECO:0007669"/>
    <property type="project" value="UniProtKB-KW"/>
</dbReference>
<keyword evidence="4 10" id="KW-0067">ATP-binding</keyword>
<dbReference type="PANTHER" id="PTHR24221">
    <property type="entry name" value="ATP-BINDING CASSETTE SUB-FAMILY B"/>
    <property type="match status" value="1"/>
</dbReference>
<evidence type="ECO:0000256" key="1">
    <source>
        <dbReference type="ARBA" id="ARBA00004651"/>
    </source>
</evidence>
<dbReference type="Pfam" id="PF00005">
    <property type="entry name" value="ABC_tran"/>
    <property type="match status" value="1"/>
</dbReference>
<evidence type="ECO:0000256" key="7">
    <source>
        <dbReference type="SAM" id="Phobius"/>
    </source>
</evidence>
<keyword evidence="2 7" id="KW-0812">Transmembrane</keyword>
<dbReference type="InterPro" id="IPR011527">
    <property type="entry name" value="ABC1_TM_dom"/>
</dbReference>
<dbReference type="PROSITE" id="PS00211">
    <property type="entry name" value="ABC_TRANSPORTER_1"/>
    <property type="match status" value="1"/>
</dbReference>
<dbReference type="GO" id="GO:0005886">
    <property type="term" value="C:plasma membrane"/>
    <property type="evidence" value="ECO:0007669"/>
    <property type="project" value="UniProtKB-SubCell"/>
</dbReference>
<dbReference type="AlphaFoldDB" id="A0A450WGB0"/>
<evidence type="ECO:0000259" key="8">
    <source>
        <dbReference type="PROSITE" id="PS50893"/>
    </source>
</evidence>
<gene>
    <name evidence="10" type="ORF">BECKLPF1236B_GA0070989_108913</name>
</gene>
<dbReference type="Gene3D" id="3.40.50.300">
    <property type="entry name" value="P-loop containing nucleotide triphosphate hydrolases"/>
    <property type="match status" value="1"/>
</dbReference>
<feature type="transmembrane region" description="Helical" evidence="7">
    <location>
        <begin position="165"/>
        <end position="182"/>
    </location>
</feature>
<dbReference type="GO" id="GO:0016887">
    <property type="term" value="F:ATP hydrolysis activity"/>
    <property type="evidence" value="ECO:0007669"/>
    <property type="project" value="InterPro"/>
</dbReference>
<keyword evidence="6 7" id="KW-0472">Membrane</keyword>
<evidence type="ECO:0000256" key="6">
    <source>
        <dbReference type="ARBA" id="ARBA00023136"/>
    </source>
</evidence>
<evidence type="ECO:0000313" key="10">
    <source>
        <dbReference type="EMBL" id="VFK16116.1"/>
    </source>
</evidence>
<dbReference type="InterPro" id="IPR039421">
    <property type="entry name" value="Type_1_exporter"/>
</dbReference>
<dbReference type="SMART" id="SM00382">
    <property type="entry name" value="AAA"/>
    <property type="match status" value="1"/>
</dbReference>
<accession>A0A450WGB0</accession>
<evidence type="ECO:0000256" key="3">
    <source>
        <dbReference type="ARBA" id="ARBA00022741"/>
    </source>
</evidence>
<dbReference type="InterPro" id="IPR003593">
    <property type="entry name" value="AAA+_ATPase"/>
</dbReference>